<dbReference type="GO" id="GO:0004568">
    <property type="term" value="F:chitinase activity"/>
    <property type="evidence" value="ECO:0007669"/>
    <property type="project" value="InterPro"/>
</dbReference>
<evidence type="ECO:0000256" key="4">
    <source>
        <dbReference type="PIRSR" id="PIRSR001060-1"/>
    </source>
</evidence>
<evidence type="ECO:0000256" key="2">
    <source>
        <dbReference type="ARBA" id="ARBA00022821"/>
    </source>
</evidence>
<dbReference type="SUPFAM" id="SSF51055">
    <property type="entry name" value="Carbohydrate binding domain"/>
    <property type="match status" value="1"/>
</dbReference>
<comment type="caution">
    <text evidence="8">The sequence shown here is derived from an EMBL/GenBank/DDBJ whole genome shotgun (WGS) entry which is preliminary data.</text>
</comment>
<dbReference type="GO" id="GO:0006032">
    <property type="term" value="P:chitin catabolic process"/>
    <property type="evidence" value="ECO:0007669"/>
    <property type="project" value="InterPro"/>
</dbReference>
<evidence type="ECO:0000256" key="6">
    <source>
        <dbReference type="SAM" id="MobiDB-lite"/>
    </source>
</evidence>
<keyword evidence="2" id="KW-0611">Plant defense</keyword>
<feature type="disulfide bond" evidence="5">
    <location>
        <begin position="200"/>
        <end position="208"/>
    </location>
</feature>
<dbReference type="SUPFAM" id="SSF53955">
    <property type="entry name" value="Lysozyme-like"/>
    <property type="match status" value="1"/>
</dbReference>
<dbReference type="PANTHER" id="PTHR22595:SF79">
    <property type="entry name" value="CHITINASE 12"/>
    <property type="match status" value="1"/>
</dbReference>
<evidence type="ECO:0000313" key="9">
    <source>
        <dbReference type="Proteomes" id="UP000440668"/>
    </source>
</evidence>
<dbReference type="RefSeq" id="WP_155098296.1">
    <property type="nucleotide sequence ID" value="NZ_WMKA01000005.1"/>
</dbReference>
<dbReference type="FunFam" id="3.30.20.10:FF:000001">
    <property type="entry name" value="Endochitinase (Chitinase)"/>
    <property type="match status" value="1"/>
</dbReference>
<feature type="compositionally biased region" description="Gly residues" evidence="6">
    <location>
        <begin position="102"/>
        <end position="118"/>
    </location>
</feature>
<evidence type="ECO:0000256" key="5">
    <source>
        <dbReference type="PIRSR" id="PIRSR001060-2"/>
    </source>
</evidence>
<reference evidence="8 9" key="1">
    <citation type="submission" date="2019-11" db="EMBL/GenBank/DDBJ databases">
        <title>Cellulosimicrobium composti sp. nov. isolated from a compost.</title>
        <authorList>
            <person name="Yang Y."/>
        </authorList>
    </citation>
    <scope>NUCLEOTIDE SEQUENCE [LARGE SCALE GENOMIC DNA]</scope>
    <source>
        <strain evidence="8 9">BIT-GX5</strain>
    </source>
</reference>
<dbReference type="Gene3D" id="3.30.20.10">
    <property type="entry name" value="Endochitinase, domain 2"/>
    <property type="match status" value="1"/>
</dbReference>
<keyword evidence="1" id="KW-0378">Hydrolase</keyword>
<evidence type="ECO:0000256" key="3">
    <source>
        <dbReference type="ARBA" id="ARBA00023157"/>
    </source>
</evidence>
<dbReference type="Pfam" id="PF02839">
    <property type="entry name" value="CBM_5_12"/>
    <property type="match status" value="1"/>
</dbReference>
<dbReference type="InterPro" id="IPR016283">
    <property type="entry name" value="Glyco_hydro_19"/>
</dbReference>
<dbReference type="InterPro" id="IPR023346">
    <property type="entry name" value="Lysozyme-like_dom_sf"/>
</dbReference>
<feature type="domain" description="Chitin-binding type-3" evidence="7">
    <location>
        <begin position="55"/>
        <end position="100"/>
    </location>
</feature>
<dbReference type="CDD" id="cd12215">
    <property type="entry name" value="ChiC_BD"/>
    <property type="match status" value="1"/>
</dbReference>
<dbReference type="SMART" id="SM00495">
    <property type="entry name" value="ChtBD3"/>
    <property type="match status" value="1"/>
</dbReference>
<dbReference type="GO" id="GO:0030246">
    <property type="term" value="F:carbohydrate binding"/>
    <property type="evidence" value="ECO:0007669"/>
    <property type="project" value="InterPro"/>
</dbReference>
<dbReference type="GO" id="GO:0005576">
    <property type="term" value="C:extracellular region"/>
    <property type="evidence" value="ECO:0007669"/>
    <property type="project" value="InterPro"/>
</dbReference>
<evidence type="ECO:0000259" key="7">
    <source>
        <dbReference type="SMART" id="SM00495"/>
    </source>
</evidence>
<dbReference type="InterPro" id="IPR036573">
    <property type="entry name" value="CBM_sf_5/12"/>
</dbReference>
<dbReference type="Gene3D" id="1.10.530.10">
    <property type="match status" value="1"/>
</dbReference>
<evidence type="ECO:0000256" key="1">
    <source>
        <dbReference type="ARBA" id="ARBA00022801"/>
    </source>
</evidence>
<protein>
    <submittedName>
        <fullName evidence="8">Chitinase</fullName>
    </submittedName>
</protein>
<evidence type="ECO:0000313" key="8">
    <source>
        <dbReference type="EMBL" id="MTG88083.1"/>
    </source>
</evidence>
<dbReference type="GO" id="GO:0005975">
    <property type="term" value="P:carbohydrate metabolic process"/>
    <property type="evidence" value="ECO:0007669"/>
    <property type="project" value="InterPro"/>
</dbReference>
<dbReference type="InterPro" id="IPR003610">
    <property type="entry name" value="CBM5/12"/>
</dbReference>
<organism evidence="8 9">
    <name type="scientific">Cellulosimicrobium composti</name>
    <dbReference type="NCBI Taxonomy" id="2672572"/>
    <lineage>
        <taxon>Bacteria</taxon>
        <taxon>Bacillati</taxon>
        <taxon>Actinomycetota</taxon>
        <taxon>Actinomycetes</taxon>
        <taxon>Micrococcales</taxon>
        <taxon>Promicromonosporaceae</taxon>
        <taxon>Cellulosimicrobium</taxon>
    </lineage>
</organism>
<dbReference type="Proteomes" id="UP000440668">
    <property type="component" value="Unassembled WGS sequence"/>
</dbReference>
<name>A0A6N7ZF92_9MICO</name>
<dbReference type="Gene3D" id="2.10.10.20">
    <property type="entry name" value="Carbohydrate-binding module superfamily 5/12"/>
    <property type="match status" value="1"/>
</dbReference>
<dbReference type="PANTHER" id="PTHR22595">
    <property type="entry name" value="CHITINASE-RELATED"/>
    <property type="match status" value="1"/>
</dbReference>
<keyword evidence="3 5" id="KW-1015">Disulfide bond</keyword>
<dbReference type="GO" id="GO:0016998">
    <property type="term" value="P:cell wall macromolecule catabolic process"/>
    <property type="evidence" value="ECO:0007669"/>
    <property type="project" value="InterPro"/>
</dbReference>
<gene>
    <name evidence="8" type="ORF">GJV82_03815</name>
</gene>
<dbReference type="AlphaFoldDB" id="A0A6N7ZF92"/>
<dbReference type="GO" id="GO:0050832">
    <property type="term" value="P:defense response to fungus"/>
    <property type="evidence" value="ECO:0007669"/>
    <property type="project" value="UniProtKB-ARBA"/>
</dbReference>
<dbReference type="CDD" id="cd00325">
    <property type="entry name" value="chitinase_GH19"/>
    <property type="match status" value="1"/>
</dbReference>
<feature type="disulfide bond" evidence="5">
    <location>
        <begin position="296"/>
        <end position="328"/>
    </location>
</feature>
<accession>A0A6N7ZF92</accession>
<proteinExistence type="predicted"/>
<feature type="active site" description="Proton donor" evidence="4">
    <location>
        <position position="181"/>
    </location>
</feature>
<sequence length="328" mass="34033">MHTRAPAPSPAAPAVALRPASRPAALLLAVLLALVGALSWTVAGPARQAHAATCAPAWSASAVYLGGAVVSHGGQNWQAGWWTQGETPGTTGEWGVWRSQGACGGGTTDPGEPGGPGDPGTPTGFVVSEAQFNQMFPNRNPFYTYQGLVDALSAYPGFATTGGTEVAKREAAAFLANVNHETGGLVYVKEINTANYPHYCDPSQPYGCPAGQSAYYGKGPVQLSWNYNYKAAGDALGIDLLNNPYLVEQDSAVAWKTGLWFWNTQSGAGTMSGHQAIVSGAGFGESIRSINGSIECNGGNPAQVQSRVTAFQQFAQILGTTTGANLYC</sequence>
<feature type="region of interest" description="Disordered" evidence="6">
    <location>
        <begin position="101"/>
        <end position="121"/>
    </location>
</feature>
<dbReference type="PIRSF" id="PIRSF001060">
    <property type="entry name" value="Endochitinase"/>
    <property type="match status" value="1"/>
</dbReference>
<dbReference type="Pfam" id="PF00182">
    <property type="entry name" value="Glyco_hydro_19"/>
    <property type="match status" value="1"/>
</dbReference>
<dbReference type="EMBL" id="WMKA01000005">
    <property type="protein sequence ID" value="MTG88083.1"/>
    <property type="molecule type" value="Genomic_DNA"/>
</dbReference>
<dbReference type="InterPro" id="IPR000726">
    <property type="entry name" value="Glyco_hydro_19_cat"/>
</dbReference>